<evidence type="ECO:0000313" key="4">
    <source>
        <dbReference type="Proteomes" id="UP001515780"/>
    </source>
</evidence>
<dbReference type="EMBL" id="VWXC01000013">
    <property type="protein sequence ID" value="NIG20552.1"/>
    <property type="molecule type" value="Genomic_DNA"/>
</dbReference>
<sequence>MTLITSLLAGGWHWIAALAAVVAALLASYFGGKKVGNVQTQAKADVKAAEAKSEQVQAVAKKQSDNTEKANSVKQANAALSDSAQRDKLRNSRFNSDD</sequence>
<reference evidence="3 4" key="1">
    <citation type="journal article" date="2019" name="bioRxiv">
        <title>Bacteria contribute to plant secondary compound degradation in a generalist herbivore system.</title>
        <authorList>
            <person name="Francoeur C.B."/>
            <person name="Khadempour L."/>
            <person name="Moreira-Soto R.D."/>
            <person name="Gotting K."/>
            <person name="Book A.J."/>
            <person name="Pinto-Tomas A.A."/>
            <person name="Keefover-Ring K."/>
            <person name="Currie C.R."/>
        </authorList>
    </citation>
    <scope>NUCLEOTIDE SEQUENCE [LARGE SCALE GENOMIC DNA]</scope>
    <source>
        <strain evidence="3">Al-1710</strain>
    </source>
</reference>
<keyword evidence="2" id="KW-0472">Membrane</keyword>
<keyword evidence="2" id="KW-1133">Transmembrane helix</keyword>
<keyword evidence="2" id="KW-0812">Transmembrane</keyword>
<proteinExistence type="predicted"/>
<protein>
    <recommendedName>
        <fullName evidence="5">DUF2681 domain-containing protein</fullName>
    </recommendedName>
</protein>
<organism evidence="3 4">
    <name type="scientific">Candidatus Pantoea communis</name>
    <dbReference type="NCBI Taxonomy" id="2608354"/>
    <lineage>
        <taxon>Bacteria</taxon>
        <taxon>Pseudomonadati</taxon>
        <taxon>Pseudomonadota</taxon>
        <taxon>Gammaproteobacteria</taxon>
        <taxon>Enterobacterales</taxon>
        <taxon>Erwiniaceae</taxon>
        <taxon>Pantoea</taxon>
    </lineage>
</organism>
<evidence type="ECO:0000256" key="2">
    <source>
        <dbReference type="SAM" id="Phobius"/>
    </source>
</evidence>
<dbReference type="Proteomes" id="UP001515780">
    <property type="component" value="Unassembled WGS sequence"/>
</dbReference>
<feature type="compositionally biased region" description="Basic and acidic residues" evidence="1">
    <location>
        <begin position="84"/>
        <end position="98"/>
    </location>
</feature>
<name>A0ABX0RUC6_9GAMM</name>
<accession>A0ABX0RUC6</accession>
<keyword evidence="4" id="KW-1185">Reference proteome</keyword>
<evidence type="ECO:0008006" key="5">
    <source>
        <dbReference type="Google" id="ProtNLM"/>
    </source>
</evidence>
<feature type="compositionally biased region" description="Polar residues" evidence="1">
    <location>
        <begin position="69"/>
        <end position="83"/>
    </location>
</feature>
<gene>
    <name evidence="3" type="ORF">F3J37_17905</name>
</gene>
<evidence type="ECO:0000313" key="3">
    <source>
        <dbReference type="EMBL" id="NIG20552.1"/>
    </source>
</evidence>
<feature type="region of interest" description="Disordered" evidence="1">
    <location>
        <begin position="59"/>
        <end position="98"/>
    </location>
</feature>
<feature type="transmembrane region" description="Helical" evidence="2">
    <location>
        <begin position="12"/>
        <end position="31"/>
    </location>
</feature>
<comment type="caution">
    <text evidence="3">The sequence shown here is derived from an EMBL/GenBank/DDBJ whole genome shotgun (WGS) entry which is preliminary data.</text>
</comment>
<dbReference type="RefSeq" id="WP_166934860.1">
    <property type="nucleotide sequence ID" value="NZ_VWXC01000013.1"/>
</dbReference>
<evidence type="ECO:0000256" key="1">
    <source>
        <dbReference type="SAM" id="MobiDB-lite"/>
    </source>
</evidence>